<dbReference type="PANTHER" id="PTHR43280">
    <property type="entry name" value="ARAC-FAMILY TRANSCRIPTIONAL REGULATOR"/>
    <property type="match status" value="1"/>
</dbReference>
<comment type="caution">
    <text evidence="5">The sequence shown here is derived from an EMBL/GenBank/DDBJ whole genome shotgun (WGS) entry which is preliminary data.</text>
</comment>
<organism evidence="5 6">
    <name type="scientific">Myroides albus</name>
    <dbReference type="NCBI Taxonomy" id="2562892"/>
    <lineage>
        <taxon>Bacteria</taxon>
        <taxon>Pseudomonadati</taxon>
        <taxon>Bacteroidota</taxon>
        <taxon>Flavobacteriia</taxon>
        <taxon>Flavobacteriales</taxon>
        <taxon>Flavobacteriaceae</taxon>
        <taxon>Myroides</taxon>
    </lineage>
</organism>
<evidence type="ECO:0000313" key="5">
    <source>
        <dbReference type="EMBL" id="MTG97012.1"/>
    </source>
</evidence>
<keyword evidence="2" id="KW-0238">DNA-binding</keyword>
<accession>A0A6I3LLF3</accession>
<dbReference type="InterPro" id="IPR009057">
    <property type="entry name" value="Homeodomain-like_sf"/>
</dbReference>
<dbReference type="AlphaFoldDB" id="A0A6I3LLF3"/>
<dbReference type="GO" id="GO:0003700">
    <property type="term" value="F:DNA-binding transcription factor activity"/>
    <property type="evidence" value="ECO:0007669"/>
    <property type="project" value="InterPro"/>
</dbReference>
<keyword evidence="6" id="KW-1185">Reference proteome</keyword>
<dbReference type="PROSITE" id="PS01124">
    <property type="entry name" value="HTH_ARAC_FAMILY_2"/>
    <property type="match status" value="1"/>
</dbReference>
<dbReference type="PANTHER" id="PTHR43280:SF32">
    <property type="entry name" value="TRANSCRIPTIONAL REGULATORY PROTEIN"/>
    <property type="match status" value="1"/>
</dbReference>
<evidence type="ECO:0000256" key="1">
    <source>
        <dbReference type="ARBA" id="ARBA00023015"/>
    </source>
</evidence>
<evidence type="ECO:0000256" key="3">
    <source>
        <dbReference type="ARBA" id="ARBA00023163"/>
    </source>
</evidence>
<dbReference type="InterPro" id="IPR018060">
    <property type="entry name" value="HTH_AraC"/>
</dbReference>
<dbReference type="Pfam" id="PF12833">
    <property type="entry name" value="HTH_18"/>
    <property type="match status" value="1"/>
</dbReference>
<protein>
    <submittedName>
        <fullName evidence="5">Helix-turn-helix domain-containing protein</fullName>
    </submittedName>
</protein>
<gene>
    <name evidence="5" type="ORF">GJV76_02495</name>
</gene>
<sequence>MTNTRQKIQIQSSLIELKNSPNEDFKIYTQEEGKKLFIPYNKKSYYKVSYLKSKSKFFSGTKVIELEGPTLFFSNPLSPYTFEPISENPEGYFCLFSNNFLGFKSNLMKSILFHLEENPVFSLTPSQDELISFIFKKMKEEASQSYAQKIELLRNYIEIIIHQSNKLNVAYKVEHKKNAPQRLCSQFLELLEKQFPVTSIQNVLELKTPNDFATKLSVHTNHLNHTINKILGKSTSTCIQERILVEAKKLLSTTDWSVSEIAYTLGFEYPTYFSSFFKKATKMSPNVFRKN</sequence>
<dbReference type="GO" id="GO:0043565">
    <property type="term" value="F:sequence-specific DNA binding"/>
    <property type="evidence" value="ECO:0007669"/>
    <property type="project" value="InterPro"/>
</dbReference>
<evidence type="ECO:0000256" key="2">
    <source>
        <dbReference type="ARBA" id="ARBA00023125"/>
    </source>
</evidence>
<dbReference type="OrthoDB" id="629929at2"/>
<dbReference type="SMART" id="SM00342">
    <property type="entry name" value="HTH_ARAC"/>
    <property type="match status" value="1"/>
</dbReference>
<evidence type="ECO:0000259" key="4">
    <source>
        <dbReference type="PROSITE" id="PS01124"/>
    </source>
</evidence>
<dbReference type="Gene3D" id="1.10.10.60">
    <property type="entry name" value="Homeodomain-like"/>
    <property type="match status" value="1"/>
</dbReference>
<feature type="domain" description="HTH araC/xylS-type" evidence="4">
    <location>
        <begin position="185"/>
        <end position="291"/>
    </location>
</feature>
<dbReference type="RefSeq" id="WP_155091066.1">
    <property type="nucleotide sequence ID" value="NZ_CP102754.1"/>
</dbReference>
<dbReference type="Proteomes" id="UP000438760">
    <property type="component" value="Unassembled WGS sequence"/>
</dbReference>
<keyword evidence="3" id="KW-0804">Transcription</keyword>
<dbReference type="SUPFAM" id="SSF46689">
    <property type="entry name" value="Homeodomain-like"/>
    <property type="match status" value="1"/>
</dbReference>
<name>A0A6I3LLF3_9FLAO</name>
<keyword evidence="1" id="KW-0805">Transcription regulation</keyword>
<dbReference type="EMBL" id="WMJX01000003">
    <property type="protein sequence ID" value="MTG97012.1"/>
    <property type="molecule type" value="Genomic_DNA"/>
</dbReference>
<reference evidence="5 6" key="1">
    <citation type="submission" date="2019-11" db="EMBL/GenBank/DDBJ databases">
        <title>Genome of Strain BIT-d1.</title>
        <authorList>
            <person name="Yang Y."/>
        </authorList>
    </citation>
    <scope>NUCLEOTIDE SEQUENCE [LARGE SCALE GENOMIC DNA]</scope>
    <source>
        <strain evidence="5 6">BIT-d1</strain>
    </source>
</reference>
<proteinExistence type="predicted"/>
<evidence type="ECO:0000313" key="6">
    <source>
        <dbReference type="Proteomes" id="UP000438760"/>
    </source>
</evidence>